<evidence type="ECO:0000313" key="2">
    <source>
        <dbReference type="Proteomes" id="UP000799291"/>
    </source>
</evidence>
<dbReference type="EMBL" id="MU005592">
    <property type="protein sequence ID" value="KAF2681285.1"/>
    <property type="molecule type" value="Genomic_DNA"/>
</dbReference>
<dbReference type="InterPro" id="IPR036770">
    <property type="entry name" value="Ankyrin_rpt-contain_sf"/>
</dbReference>
<organism evidence="1 2">
    <name type="scientific">Lentithecium fluviatile CBS 122367</name>
    <dbReference type="NCBI Taxonomy" id="1168545"/>
    <lineage>
        <taxon>Eukaryota</taxon>
        <taxon>Fungi</taxon>
        <taxon>Dikarya</taxon>
        <taxon>Ascomycota</taxon>
        <taxon>Pezizomycotina</taxon>
        <taxon>Dothideomycetes</taxon>
        <taxon>Pleosporomycetidae</taxon>
        <taxon>Pleosporales</taxon>
        <taxon>Massarineae</taxon>
        <taxon>Lentitheciaceae</taxon>
        <taxon>Lentithecium</taxon>
    </lineage>
</organism>
<dbReference type="AlphaFoldDB" id="A0A6G1ISZ7"/>
<proteinExistence type="predicted"/>
<keyword evidence="2" id="KW-1185">Reference proteome</keyword>
<evidence type="ECO:0000313" key="1">
    <source>
        <dbReference type="EMBL" id="KAF2681285.1"/>
    </source>
</evidence>
<accession>A0A6G1ISZ7</accession>
<dbReference type="Proteomes" id="UP000799291">
    <property type="component" value="Unassembled WGS sequence"/>
</dbReference>
<dbReference type="OrthoDB" id="1722345at2759"/>
<sequence length="169" mass="18140">MQFPKSFHYPATCLARGADPNAPSANTTHTILHCAAQHASVGTWARLLAAGADISPTSPSAGLVANAASVHSPTNDRIPVISYLLDHGAGIDLLTERGVTTRETHTVVVFLHLVELLLERDADGEIKTWSLTTKMKGVGVEELAEICGREEVGEILRRQRINRDAAAKL</sequence>
<name>A0A6G1ISZ7_9PLEO</name>
<protein>
    <submittedName>
        <fullName evidence="1">Uncharacterized protein</fullName>
    </submittedName>
</protein>
<dbReference type="SUPFAM" id="SSF48403">
    <property type="entry name" value="Ankyrin repeat"/>
    <property type="match status" value="1"/>
</dbReference>
<reference evidence="1" key="1">
    <citation type="journal article" date="2020" name="Stud. Mycol.">
        <title>101 Dothideomycetes genomes: a test case for predicting lifestyles and emergence of pathogens.</title>
        <authorList>
            <person name="Haridas S."/>
            <person name="Albert R."/>
            <person name="Binder M."/>
            <person name="Bloem J."/>
            <person name="Labutti K."/>
            <person name="Salamov A."/>
            <person name="Andreopoulos B."/>
            <person name="Baker S."/>
            <person name="Barry K."/>
            <person name="Bills G."/>
            <person name="Bluhm B."/>
            <person name="Cannon C."/>
            <person name="Castanera R."/>
            <person name="Culley D."/>
            <person name="Daum C."/>
            <person name="Ezra D."/>
            <person name="Gonzalez J."/>
            <person name="Henrissat B."/>
            <person name="Kuo A."/>
            <person name="Liang C."/>
            <person name="Lipzen A."/>
            <person name="Lutzoni F."/>
            <person name="Magnuson J."/>
            <person name="Mondo S."/>
            <person name="Nolan M."/>
            <person name="Ohm R."/>
            <person name="Pangilinan J."/>
            <person name="Park H.-J."/>
            <person name="Ramirez L."/>
            <person name="Alfaro M."/>
            <person name="Sun H."/>
            <person name="Tritt A."/>
            <person name="Yoshinaga Y."/>
            <person name="Zwiers L.-H."/>
            <person name="Turgeon B."/>
            <person name="Goodwin S."/>
            <person name="Spatafora J."/>
            <person name="Crous P."/>
            <person name="Grigoriev I."/>
        </authorList>
    </citation>
    <scope>NUCLEOTIDE SEQUENCE</scope>
    <source>
        <strain evidence="1">CBS 122367</strain>
    </source>
</reference>
<dbReference type="Gene3D" id="1.25.40.20">
    <property type="entry name" value="Ankyrin repeat-containing domain"/>
    <property type="match status" value="1"/>
</dbReference>
<gene>
    <name evidence="1" type="ORF">K458DRAFT_392078</name>
</gene>